<sequence length="53" mass="5964">MMHPLPHIKRIGLATAIFILAGSVDFLVNRISGVDEMYGAWIIIVDLHMVYQP</sequence>
<protein>
    <submittedName>
        <fullName evidence="1">Uncharacterized protein</fullName>
    </submittedName>
</protein>
<evidence type="ECO:0000313" key="1">
    <source>
        <dbReference type="EMBL" id="SEC73406.1"/>
    </source>
</evidence>
<dbReference type="Proteomes" id="UP000183038">
    <property type="component" value="Unassembled WGS sequence"/>
</dbReference>
<proteinExistence type="predicted"/>
<name>A0A1H4UXG6_9FLAO</name>
<gene>
    <name evidence="1" type="ORF">SAMN05192540_3941</name>
</gene>
<organism evidence="1 2">
    <name type="scientific">Maribacter dokdonensis</name>
    <dbReference type="NCBI Taxonomy" id="320912"/>
    <lineage>
        <taxon>Bacteria</taxon>
        <taxon>Pseudomonadati</taxon>
        <taxon>Bacteroidota</taxon>
        <taxon>Flavobacteriia</taxon>
        <taxon>Flavobacteriales</taxon>
        <taxon>Flavobacteriaceae</taxon>
        <taxon>Maribacter</taxon>
    </lineage>
</organism>
<dbReference type="EMBL" id="FNTB01000001">
    <property type="protein sequence ID" value="SEC73406.1"/>
    <property type="molecule type" value="Genomic_DNA"/>
</dbReference>
<evidence type="ECO:0000313" key="2">
    <source>
        <dbReference type="Proteomes" id="UP000183038"/>
    </source>
</evidence>
<reference evidence="1 2" key="1">
    <citation type="submission" date="2016-10" db="EMBL/GenBank/DDBJ databases">
        <authorList>
            <person name="de Groot N.N."/>
        </authorList>
    </citation>
    <scope>NUCLEOTIDE SEQUENCE [LARGE SCALE GENOMIC DNA]</scope>
    <source>
        <strain evidence="1 2">MAR_2009_71</strain>
    </source>
</reference>
<dbReference type="AlphaFoldDB" id="A0A1H4UXG6"/>
<accession>A0A1H4UXG6</accession>